<name>A0ABY2HGQ6_9HYPO</name>
<dbReference type="PANTHER" id="PTHR38248">
    <property type="entry name" value="FUNK1 6"/>
    <property type="match status" value="1"/>
</dbReference>
<dbReference type="Proteomes" id="UP001642720">
    <property type="component" value="Unassembled WGS sequence"/>
</dbReference>
<accession>A0ABY2HGQ6</accession>
<dbReference type="InterPro" id="IPR040976">
    <property type="entry name" value="Pkinase_fungal"/>
</dbReference>
<gene>
    <name evidence="3" type="ORF">CCMA1212_001427</name>
</gene>
<organism evidence="3 4">
    <name type="scientific">Trichoderma ghanense</name>
    <dbReference type="NCBI Taxonomy" id="65468"/>
    <lineage>
        <taxon>Eukaryota</taxon>
        <taxon>Fungi</taxon>
        <taxon>Dikarya</taxon>
        <taxon>Ascomycota</taxon>
        <taxon>Pezizomycotina</taxon>
        <taxon>Sordariomycetes</taxon>
        <taxon>Hypocreomycetidae</taxon>
        <taxon>Hypocreales</taxon>
        <taxon>Hypocreaceae</taxon>
        <taxon>Trichoderma</taxon>
    </lineage>
</organism>
<evidence type="ECO:0000259" key="2">
    <source>
        <dbReference type="Pfam" id="PF17667"/>
    </source>
</evidence>
<dbReference type="Pfam" id="PF17667">
    <property type="entry name" value="Pkinase_fungal"/>
    <property type="match status" value="1"/>
</dbReference>
<proteinExistence type="predicted"/>
<keyword evidence="4" id="KW-1185">Reference proteome</keyword>
<evidence type="ECO:0000313" key="3">
    <source>
        <dbReference type="EMBL" id="TFB06013.1"/>
    </source>
</evidence>
<reference evidence="3 4" key="1">
    <citation type="submission" date="2018-01" db="EMBL/GenBank/DDBJ databases">
        <title>Genome characterization of the sugarcane-associated fungus Trichoderma ghanense CCMA-1212 and their application in lignocelulose bioconversion.</title>
        <authorList>
            <person name="Steindorff A.S."/>
            <person name="Mendes T.D."/>
            <person name="Vilela E.S.D."/>
            <person name="Rodrigues D.S."/>
            <person name="Formighieri E.F."/>
            <person name="Melo I.S."/>
            <person name="Favaro L.C.L."/>
        </authorList>
    </citation>
    <scope>NUCLEOTIDE SEQUENCE [LARGE SCALE GENOMIC DNA]</scope>
    <source>
        <strain evidence="3 4">CCMA-1212</strain>
    </source>
</reference>
<evidence type="ECO:0000313" key="4">
    <source>
        <dbReference type="Proteomes" id="UP001642720"/>
    </source>
</evidence>
<protein>
    <recommendedName>
        <fullName evidence="2">Fungal-type protein kinase domain-containing protein</fullName>
    </recommendedName>
</protein>
<dbReference type="PANTHER" id="PTHR38248:SF2">
    <property type="entry name" value="FUNK1 11"/>
    <property type="match status" value="1"/>
</dbReference>
<feature type="compositionally biased region" description="Basic and acidic residues" evidence="1">
    <location>
        <begin position="527"/>
        <end position="547"/>
    </location>
</feature>
<dbReference type="RefSeq" id="XP_073562214.1">
    <property type="nucleotide sequence ID" value="XM_073698851.1"/>
</dbReference>
<feature type="region of interest" description="Disordered" evidence="1">
    <location>
        <begin position="123"/>
        <end position="155"/>
    </location>
</feature>
<feature type="domain" description="Fungal-type protein kinase" evidence="2">
    <location>
        <begin position="275"/>
        <end position="576"/>
    </location>
</feature>
<sequence length="576" mass="65046">MSNSADLELVRHIPITYELRLVHASFNIMCSSLRLPPMPATLHDFQPRQLQLLANILLNALLLALPTTNPLRASLSTLASSIISSSSAANRMKPLVEAAIPYHADTMLVWNLVLREIAHTRASTPLQPVGPPAKKTATPAPTVPHGPPDTKDDESEQRIQRVRENFQKETFKEIQGCTFLGVGGFFEKFFEGKDWTGRAQGVYESLKSQHVSNMWIHLGVSPGITGMMTYLHSLQEHFLKGEDRQFREVTLPSELTEGFKGQRLDLCVRQKCGELLDSLFEWKDMMVIGQLTVERGIKKRLVQLACYARHLFDYQPTRRYLHAFTLRGSELEPWVFDRSGCYSPGAFNIHQHPERFVRVIAGYIMMSQEDLGLDTFVQQEEDSRFIRIVGPGGKRSRLHLSPALLAHRPTIVSRATSCFLAKHAGSTDHDRVVKFSWPFSNQRSEVDILEIAKQRGVEGIVRLDTHCEITSINDIRRGMTFGKRYTFDDTGSGMPTSSHAKFPSQLWASKRSRTSESPAGQSKKRKSTEEDLDLRRPKKDSGPDRNRAYNGDIASHGSYDNRIFRCLIISPPGRPI</sequence>
<dbReference type="EMBL" id="PPTA01000002">
    <property type="protein sequence ID" value="TFB06013.1"/>
    <property type="molecule type" value="Genomic_DNA"/>
</dbReference>
<comment type="caution">
    <text evidence="3">The sequence shown here is derived from an EMBL/GenBank/DDBJ whole genome shotgun (WGS) entry which is preliminary data.</text>
</comment>
<evidence type="ECO:0000256" key="1">
    <source>
        <dbReference type="SAM" id="MobiDB-lite"/>
    </source>
</evidence>
<dbReference type="GeneID" id="300573301"/>
<feature type="region of interest" description="Disordered" evidence="1">
    <location>
        <begin position="492"/>
        <end position="554"/>
    </location>
</feature>